<dbReference type="AlphaFoldDB" id="A0A4W3JBQ4"/>
<evidence type="ECO:0000313" key="9">
    <source>
        <dbReference type="Proteomes" id="UP000314986"/>
    </source>
</evidence>
<dbReference type="GO" id="GO:0016020">
    <property type="term" value="C:membrane"/>
    <property type="evidence" value="ECO:0007669"/>
    <property type="project" value="UniProtKB-SubCell"/>
</dbReference>
<dbReference type="GeneTree" id="ENSGT00390000014827"/>
<gene>
    <name evidence="8" type="primary">LOC103190661</name>
</gene>
<dbReference type="STRING" id="7868.ENSCMIP00000040764"/>
<reference evidence="9" key="3">
    <citation type="journal article" date="2014" name="Nature">
        <title>Elephant shark genome provides unique insights into gnathostome evolution.</title>
        <authorList>
            <consortium name="International Elephant Shark Genome Sequencing Consortium"/>
            <person name="Venkatesh B."/>
            <person name="Lee A.P."/>
            <person name="Ravi V."/>
            <person name="Maurya A.K."/>
            <person name="Lian M.M."/>
            <person name="Swann J.B."/>
            <person name="Ohta Y."/>
            <person name="Flajnik M.F."/>
            <person name="Sutoh Y."/>
            <person name="Kasahara M."/>
            <person name="Hoon S."/>
            <person name="Gangu V."/>
            <person name="Roy S.W."/>
            <person name="Irimia M."/>
            <person name="Korzh V."/>
            <person name="Kondrychyn I."/>
            <person name="Lim Z.W."/>
            <person name="Tay B.H."/>
            <person name="Tohari S."/>
            <person name="Kong K.W."/>
            <person name="Ho S."/>
            <person name="Lorente-Galdos B."/>
            <person name="Quilez J."/>
            <person name="Marques-Bonet T."/>
            <person name="Raney B.J."/>
            <person name="Ingham P.W."/>
            <person name="Tay A."/>
            <person name="Hillier L.W."/>
            <person name="Minx P."/>
            <person name="Boehm T."/>
            <person name="Wilson R.K."/>
            <person name="Brenner S."/>
            <person name="Warren W.C."/>
        </authorList>
    </citation>
    <scope>NUCLEOTIDE SEQUENCE [LARGE SCALE GENOMIC DNA]</scope>
</reference>
<dbReference type="InterPro" id="IPR029248">
    <property type="entry name" value="TMEM107"/>
</dbReference>
<evidence type="ECO:0000256" key="7">
    <source>
        <dbReference type="SAM" id="Phobius"/>
    </source>
</evidence>
<name>A0A4W3JBQ4_CALMI</name>
<feature type="transmembrane region" description="Helical" evidence="7">
    <location>
        <begin position="84"/>
        <end position="102"/>
    </location>
</feature>
<dbReference type="Ensembl" id="ENSCMIT00000041339.1">
    <property type="protein sequence ID" value="ENSCMIP00000040764.1"/>
    <property type="gene ID" value="ENSCMIG00000016993.1"/>
</dbReference>
<sequence length="218" mass="24150">MPLVNSLVPSRFLTILAHLVIVLTILFSRDTNVIASLPPDYEGSQFYSQDAEFIVAITLTLVAFLIELSGFFSGVSMFNNTQSLLSVGAHSSASIALLFFLFDQWPCDLYWWIFVFCRYSSHPFETSRRHDNALISNTKIIIMRGAGEGNGGVQERGMEGCRRGEWRGAGEGNGGVQERGIEGCRRGEWRGSGEVNRGVREGYRGVRERGIDGCGRGE</sequence>
<keyword evidence="6 7" id="KW-0472">Membrane</keyword>
<evidence type="ECO:0000256" key="1">
    <source>
        <dbReference type="ARBA" id="ARBA00004141"/>
    </source>
</evidence>
<reference evidence="9" key="2">
    <citation type="journal article" date="2007" name="PLoS Biol.">
        <title>Survey sequencing and comparative analysis of the elephant shark (Callorhinchus milii) genome.</title>
        <authorList>
            <person name="Venkatesh B."/>
            <person name="Kirkness E.F."/>
            <person name="Loh Y.H."/>
            <person name="Halpern A.L."/>
            <person name="Lee A.P."/>
            <person name="Johnson J."/>
            <person name="Dandona N."/>
            <person name="Viswanathan L.D."/>
            <person name="Tay A."/>
            <person name="Venter J.C."/>
            <person name="Strausberg R.L."/>
            <person name="Brenner S."/>
        </authorList>
    </citation>
    <scope>NUCLEOTIDE SEQUENCE [LARGE SCALE GENOMIC DNA]</scope>
</reference>
<proteinExistence type="predicted"/>
<keyword evidence="5 7" id="KW-1133">Transmembrane helix</keyword>
<evidence type="ECO:0000256" key="6">
    <source>
        <dbReference type="ARBA" id="ARBA00023136"/>
    </source>
</evidence>
<feature type="transmembrane region" description="Helical" evidence="7">
    <location>
        <begin position="51"/>
        <end position="72"/>
    </location>
</feature>
<evidence type="ECO:0000313" key="8">
    <source>
        <dbReference type="Ensembl" id="ENSCMIP00000040764.1"/>
    </source>
</evidence>
<keyword evidence="9" id="KW-1185">Reference proteome</keyword>
<comment type="subcellular location">
    <subcellularLocation>
        <location evidence="1">Membrane</location>
        <topology evidence="1">Multi-pass membrane protein</topology>
    </subcellularLocation>
</comment>
<dbReference type="Proteomes" id="UP000314986">
    <property type="component" value="Unassembled WGS sequence"/>
</dbReference>
<dbReference type="PANTHER" id="PTHR34341">
    <property type="entry name" value="TRANSMEMBRANE PROTEIN 107"/>
    <property type="match status" value="1"/>
</dbReference>
<evidence type="ECO:0000256" key="4">
    <source>
        <dbReference type="ARBA" id="ARBA00022794"/>
    </source>
</evidence>
<evidence type="ECO:0000256" key="5">
    <source>
        <dbReference type="ARBA" id="ARBA00022989"/>
    </source>
</evidence>
<dbReference type="PANTHER" id="PTHR34341:SF1">
    <property type="entry name" value="TRANSMEMBRANE PROTEIN 107"/>
    <property type="match status" value="1"/>
</dbReference>
<organism evidence="8 9">
    <name type="scientific">Callorhinchus milii</name>
    <name type="common">Ghost shark</name>
    <dbReference type="NCBI Taxonomy" id="7868"/>
    <lineage>
        <taxon>Eukaryota</taxon>
        <taxon>Metazoa</taxon>
        <taxon>Chordata</taxon>
        <taxon>Craniata</taxon>
        <taxon>Vertebrata</taxon>
        <taxon>Chondrichthyes</taxon>
        <taxon>Holocephali</taxon>
        <taxon>Chimaeriformes</taxon>
        <taxon>Callorhinchidae</taxon>
        <taxon>Callorhinchus</taxon>
    </lineage>
</organism>
<reference evidence="9" key="1">
    <citation type="journal article" date="2006" name="Science">
        <title>Ancient noncoding elements conserved in the human genome.</title>
        <authorList>
            <person name="Venkatesh B."/>
            <person name="Kirkness E.F."/>
            <person name="Loh Y.H."/>
            <person name="Halpern A.L."/>
            <person name="Lee A.P."/>
            <person name="Johnson J."/>
            <person name="Dandona N."/>
            <person name="Viswanathan L.D."/>
            <person name="Tay A."/>
            <person name="Venter J.C."/>
            <person name="Strausberg R.L."/>
            <person name="Brenner S."/>
        </authorList>
    </citation>
    <scope>NUCLEOTIDE SEQUENCE [LARGE SCALE GENOMIC DNA]</scope>
</reference>
<dbReference type="InParanoid" id="A0A4W3JBQ4"/>
<accession>A0A4W3JBQ4</accession>
<evidence type="ECO:0000256" key="2">
    <source>
        <dbReference type="ARBA" id="ARBA00015652"/>
    </source>
</evidence>
<keyword evidence="4" id="KW-0970">Cilium biogenesis/degradation</keyword>
<reference evidence="8" key="4">
    <citation type="submission" date="2025-08" db="UniProtKB">
        <authorList>
            <consortium name="Ensembl"/>
        </authorList>
    </citation>
    <scope>IDENTIFICATION</scope>
</reference>
<protein>
    <recommendedName>
        <fullName evidence="2">Transmembrane protein 107</fullName>
    </recommendedName>
</protein>
<evidence type="ECO:0000256" key="3">
    <source>
        <dbReference type="ARBA" id="ARBA00022692"/>
    </source>
</evidence>
<dbReference type="GO" id="GO:1904491">
    <property type="term" value="P:protein localization to ciliary transition zone"/>
    <property type="evidence" value="ECO:0007669"/>
    <property type="project" value="TreeGrafter"/>
</dbReference>
<dbReference type="GO" id="GO:0036038">
    <property type="term" value="C:MKS complex"/>
    <property type="evidence" value="ECO:0007669"/>
    <property type="project" value="TreeGrafter"/>
</dbReference>
<reference evidence="8" key="5">
    <citation type="submission" date="2025-09" db="UniProtKB">
        <authorList>
            <consortium name="Ensembl"/>
        </authorList>
    </citation>
    <scope>IDENTIFICATION</scope>
</reference>
<dbReference type="GO" id="GO:1905515">
    <property type="term" value="P:non-motile cilium assembly"/>
    <property type="evidence" value="ECO:0007669"/>
    <property type="project" value="TreeGrafter"/>
</dbReference>
<keyword evidence="3 7" id="KW-0812">Transmembrane</keyword>
<dbReference type="Pfam" id="PF14995">
    <property type="entry name" value="TMEM107"/>
    <property type="match status" value="1"/>
</dbReference>